<evidence type="ECO:0000256" key="2">
    <source>
        <dbReference type="ARBA" id="ARBA00022723"/>
    </source>
</evidence>
<dbReference type="PANTHER" id="PTHR23048">
    <property type="entry name" value="MYOSIN LIGHT CHAIN 1, 3"/>
    <property type="match status" value="1"/>
</dbReference>
<evidence type="ECO:0000256" key="3">
    <source>
        <dbReference type="ARBA" id="ARBA00022737"/>
    </source>
</evidence>
<dbReference type="InterPro" id="IPR011992">
    <property type="entry name" value="EF-hand-dom_pair"/>
</dbReference>
<dbReference type="GO" id="GO:0016460">
    <property type="term" value="C:myosin II complex"/>
    <property type="evidence" value="ECO:0007669"/>
    <property type="project" value="TreeGrafter"/>
</dbReference>
<dbReference type="GO" id="GO:0005509">
    <property type="term" value="F:calcium ion binding"/>
    <property type="evidence" value="ECO:0007669"/>
    <property type="project" value="InterPro"/>
</dbReference>
<evidence type="ECO:0000256" key="1">
    <source>
        <dbReference type="ARBA" id="ARBA00020786"/>
    </source>
</evidence>
<reference evidence="7" key="1">
    <citation type="submission" date="2022-10" db="EMBL/GenBank/DDBJ databases">
        <title>Adaptive evolution leads to modifications in subtelomeric GC content in a zoonotic Cryptosporidium species.</title>
        <authorList>
            <person name="Li J."/>
            <person name="Feng Y."/>
            <person name="Xiao L."/>
        </authorList>
    </citation>
    <scope>NUCLEOTIDE SEQUENCE</scope>
    <source>
        <strain evidence="7">33844</strain>
    </source>
</reference>
<feature type="compositionally biased region" description="Basic and acidic residues" evidence="5">
    <location>
        <begin position="123"/>
        <end position="132"/>
    </location>
</feature>
<protein>
    <recommendedName>
        <fullName evidence="1">Calmodulin</fullName>
    </recommendedName>
</protein>
<gene>
    <name evidence="7" type="ORF">OJ253_1988</name>
</gene>
<accession>A0A9D5DGH7</accession>
<evidence type="ECO:0000259" key="6">
    <source>
        <dbReference type="PROSITE" id="PS50222"/>
    </source>
</evidence>
<dbReference type="SUPFAM" id="SSF47473">
    <property type="entry name" value="EF-hand"/>
    <property type="match status" value="1"/>
</dbReference>
<evidence type="ECO:0000313" key="7">
    <source>
        <dbReference type="EMBL" id="KAJ1608303.1"/>
    </source>
</evidence>
<keyword evidence="2" id="KW-0479">Metal-binding</keyword>
<proteinExistence type="predicted"/>
<sequence>MPSLKIEKIELSFKDAAGGGPSIQTSKIGEIVRRMGLAPSEAEIERFAAGVGSTCDLQSFTKFCESIVHPEDTYENLVQFFKSYDSKNTGSITNQQLTSLLTNTGEVLSEKEIEVLLNPILPGDRKPPEVGRRCHSGLSEAEEADLRGLSQSMNRRRPSETKSN</sequence>
<dbReference type="PROSITE" id="PS50222">
    <property type="entry name" value="EF_HAND_2"/>
    <property type="match status" value="1"/>
</dbReference>
<organism evidence="7">
    <name type="scientific">Cryptosporidium canis</name>
    <dbReference type="NCBI Taxonomy" id="195482"/>
    <lineage>
        <taxon>Eukaryota</taxon>
        <taxon>Sar</taxon>
        <taxon>Alveolata</taxon>
        <taxon>Apicomplexa</taxon>
        <taxon>Conoidasida</taxon>
        <taxon>Coccidia</taxon>
        <taxon>Eucoccidiorida</taxon>
        <taxon>Eimeriorina</taxon>
        <taxon>Cryptosporidiidae</taxon>
        <taxon>Cryptosporidium</taxon>
    </lineage>
</organism>
<dbReference type="Proteomes" id="UP001067231">
    <property type="component" value="Unassembled WGS sequence"/>
</dbReference>
<feature type="domain" description="EF-hand" evidence="6">
    <location>
        <begin position="72"/>
        <end position="107"/>
    </location>
</feature>
<keyword evidence="3" id="KW-0677">Repeat</keyword>
<dbReference type="Gene3D" id="1.10.238.10">
    <property type="entry name" value="EF-hand"/>
    <property type="match status" value="2"/>
</dbReference>
<comment type="caution">
    <text evidence="7">The sequence shown here is derived from an EMBL/GenBank/DDBJ whole genome shotgun (WGS) entry which is preliminary data.</text>
</comment>
<dbReference type="InterPro" id="IPR050230">
    <property type="entry name" value="CALM/Myosin/TropC-like"/>
</dbReference>
<keyword evidence="4" id="KW-0007">Acetylation</keyword>
<dbReference type="EMBL" id="JAPCXC010000045">
    <property type="protein sequence ID" value="KAJ1608303.1"/>
    <property type="molecule type" value="Genomic_DNA"/>
</dbReference>
<dbReference type="InterPro" id="IPR002048">
    <property type="entry name" value="EF_hand_dom"/>
</dbReference>
<dbReference type="AlphaFoldDB" id="A0A9D5DGH7"/>
<dbReference type="OrthoDB" id="435273at2759"/>
<name>A0A9D5DGH7_9CRYT</name>
<feature type="region of interest" description="Disordered" evidence="5">
    <location>
        <begin position="120"/>
        <end position="164"/>
    </location>
</feature>
<evidence type="ECO:0000256" key="4">
    <source>
        <dbReference type="ARBA" id="ARBA00022990"/>
    </source>
</evidence>
<dbReference type="PANTHER" id="PTHR23048:SF0">
    <property type="entry name" value="CALMODULIN LIKE 3"/>
    <property type="match status" value="1"/>
</dbReference>
<evidence type="ECO:0000256" key="5">
    <source>
        <dbReference type="SAM" id="MobiDB-lite"/>
    </source>
</evidence>